<dbReference type="Pfam" id="PF00288">
    <property type="entry name" value="GHMP_kinases_N"/>
    <property type="match status" value="1"/>
</dbReference>
<dbReference type="InterPro" id="IPR006204">
    <property type="entry name" value="GHMP_kinase_N_dom"/>
</dbReference>
<dbReference type="STRING" id="1797472.A2215_01170"/>
<name>A0A1F5EEK3_9BACT</name>
<dbReference type="GO" id="GO:0005829">
    <property type="term" value="C:cytosol"/>
    <property type="evidence" value="ECO:0007669"/>
    <property type="project" value="TreeGrafter"/>
</dbReference>
<reference evidence="5 6" key="1">
    <citation type="journal article" date="2016" name="Nat. Commun.">
        <title>Thousands of microbial genomes shed light on interconnected biogeochemical processes in an aquifer system.</title>
        <authorList>
            <person name="Anantharaman K."/>
            <person name="Brown C.T."/>
            <person name="Hug L.A."/>
            <person name="Sharon I."/>
            <person name="Castelle C.J."/>
            <person name="Probst A.J."/>
            <person name="Thomas B.C."/>
            <person name="Singh A."/>
            <person name="Wilkins M.J."/>
            <person name="Karaoz U."/>
            <person name="Brodie E.L."/>
            <person name="Williams K.H."/>
            <person name="Hubbard S.S."/>
            <person name="Banfield J.F."/>
        </authorList>
    </citation>
    <scope>NUCLEOTIDE SEQUENCE [LARGE SCALE GENOMIC DNA]</scope>
</reference>
<dbReference type="PANTHER" id="PTHR10457:SF7">
    <property type="entry name" value="GALACTOKINASE-RELATED"/>
    <property type="match status" value="1"/>
</dbReference>
<keyword evidence="2" id="KW-0418">Kinase</keyword>
<comment type="caution">
    <text evidence="5">The sequence shown here is derived from an EMBL/GenBank/DDBJ whole genome shotgun (WGS) entry which is preliminary data.</text>
</comment>
<dbReference type="SUPFAM" id="SSF55060">
    <property type="entry name" value="GHMP Kinase, C-terminal domain"/>
    <property type="match status" value="1"/>
</dbReference>
<proteinExistence type="predicted"/>
<evidence type="ECO:0000313" key="6">
    <source>
        <dbReference type="Proteomes" id="UP000178583"/>
    </source>
</evidence>
<gene>
    <name evidence="5" type="ORF">A2215_01170</name>
</gene>
<dbReference type="GO" id="GO:0006012">
    <property type="term" value="P:galactose metabolic process"/>
    <property type="evidence" value="ECO:0007669"/>
    <property type="project" value="TreeGrafter"/>
</dbReference>
<sequence>MIARLRREEVSLIRIGCEVPVRICDVGGWIDTHFAEHGSVCNLSVYAGIDGGGYQGVKAEVEARLSSKEREIRLAAPDIGLDLTEDGNGDGWDTDNLLGATMSTITPYFPTGIDLRITATAGCIPPGASVGTSASITTAIIAAIEYLNRGEIDADWVARSAHEVETLVMGVECGVQDQWAAAHACGAGLVDIWQYPNCRMLPIGVREDVVAALEDRLFTAIYGSAHRSSDVHKAVIEGLQEKGRLDPRLEAFRILPAEARHCLASGDLSGYGKVLYRNTEAQRALHQDLISEECQRLIDLVQGFGAWGWKVNGAGGPDGGSLSVLCGGSRAKSVVIAEIRRCCPNLIILEHKLARGGIKVRVA</sequence>
<accession>A0A1F5EEK3</accession>
<dbReference type="Gene3D" id="3.30.230.120">
    <property type="match status" value="1"/>
</dbReference>
<dbReference type="Proteomes" id="UP000178583">
    <property type="component" value="Unassembled WGS sequence"/>
</dbReference>
<evidence type="ECO:0000256" key="1">
    <source>
        <dbReference type="ARBA" id="ARBA00022741"/>
    </source>
</evidence>
<dbReference type="AlphaFoldDB" id="A0A1F5EEK3"/>
<dbReference type="PRINTS" id="PR00960">
    <property type="entry name" value="LMBPPROTEIN"/>
</dbReference>
<dbReference type="InterPro" id="IPR001174">
    <property type="entry name" value="HddA/FKP"/>
</dbReference>
<keyword evidence="3" id="KW-0067">ATP-binding</keyword>
<dbReference type="EMBL" id="MEZY01000008">
    <property type="protein sequence ID" value="OGD65646.1"/>
    <property type="molecule type" value="Genomic_DNA"/>
</dbReference>
<dbReference type="GO" id="GO:0005524">
    <property type="term" value="F:ATP binding"/>
    <property type="evidence" value="ECO:0007669"/>
    <property type="project" value="UniProtKB-KW"/>
</dbReference>
<dbReference type="SUPFAM" id="SSF54211">
    <property type="entry name" value="Ribosomal protein S5 domain 2-like"/>
    <property type="match status" value="1"/>
</dbReference>
<feature type="domain" description="GHMP kinase N-terminal" evidence="4">
    <location>
        <begin position="108"/>
        <end position="183"/>
    </location>
</feature>
<evidence type="ECO:0000259" key="4">
    <source>
        <dbReference type="Pfam" id="PF00288"/>
    </source>
</evidence>
<dbReference type="InterPro" id="IPR020568">
    <property type="entry name" value="Ribosomal_Su5_D2-typ_SF"/>
</dbReference>
<evidence type="ECO:0000256" key="2">
    <source>
        <dbReference type="ARBA" id="ARBA00022777"/>
    </source>
</evidence>
<dbReference type="PANTHER" id="PTHR10457">
    <property type="entry name" value="MEVALONATE KINASE/GALACTOKINASE"/>
    <property type="match status" value="1"/>
</dbReference>
<evidence type="ECO:0000313" key="5">
    <source>
        <dbReference type="EMBL" id="OGD65646.1"/>
    </source>
</evidence>
<keyword evidence="2" id="KW-0808">Transferase</keyword>
<dbReference type="GO" id="GO:0004335">
    <property type="term" value="F:galactokinase activity"/>
    <property type="evidence" value="ECO:0007669"/>
    <property type="project" value="TreeGrafter"/>
</dbReference>
<organism evidence="5 6">
    <name type="scientific">Candidatus Berkelbacteria bacterium RIFOXYA2_FULL_43_10</name>
    <dbReference type="NCBI Taxonomy" id="1797472"/>
    <lineage>
        <taxon>Bacteria</taxon>
        <taxon>Candidatus Berkelbacteria</taxon>
    </lineage>
</organism>
<evidence type="ECO:0000256" key="3">
    <source>
        <dbReference type="ARBA" id="ARBA00022840"/>
    </source>
</evidence>
<protein>
    <recommendedName>
        <fullName evidence="4">GHMP kinase N-terminal domain-containing protein</fullName>
    </recommendedName>
</protein>
<keyword evidence="1" id="KW-0547">Nucleotide-binding</keyword>
<dbReference type="InterPro" id="IPR036554">
    <property type="entry name" value="GHMP_kinase_C_sf"/>
</dbReference>